<keyword evidence="3 6" id="KW-0547">Nucleotide-binding</keyword>
<dbReference type="HAMAP" id="MF_03035">
    <property type="entry name" value="Clp1"/>
    <property type="match status" value="1"/>
</dbReference>
<evidence type="ECO:0000313" key="12">
    <source>
        <dbReference type="Proteomes" id="UP001295423"/>
    </source>
</evidence>
<feature type="domain" description="Clp1 C-terminal" evidence="8">
    <location>
        <begin position="378"/>
        <end position="500"/>
    </location>
</feature>
<comment type="caution">
    <text evidence="11">The sequence shown here is derived from an EMBL/GenBank/DDBJ whole genome shotgun (WGS) entry which is preliminary data.</text>
</comment>
<dbReference type="GO" id="GO:0051731">
    <property type="term" value="F:polynucleotide 5'-hydroxyl-kinase activity"/>
    <property type="evidence" value="ECO:0007669"/>
    <property type="project" value="InterPro"/>
</dbReference>
<keyword evidence="5 6" id="KW-0539">Nucleus</keyword>
<organism evidence="11 12">
    <name type="scientific">Cylindrotheca closterium</name>
    <dbReference type="NCBI Taxonomy" id="2856"/>
    <lineage>
        <taxon>Eukaryota</taxon>
        <taxon>Sar</taxon>
        <taxon>Stramenopiles</taxon>
        <taxon>Ochrophyta</taxon>
        <taxon>Bacillariophyta</taxon>
        <taxon>Bacillariophyceae</taxon>
        <taxon>Bacillariophycidae</taxon>
        <taxon>Bacillariales</taxon>
        <taxon>Bacillariaceae</taxon>
        <taxon>Cylindrotheca</taxon>
    </lineage>
</organism>
<dbReference type="Pfam" id="PF16575">
    <property type="entry name" value="CLP1_P"/>
    <property type="match status" value="1"/>
</dbReference>
<dbReference type="Pfam" id="PF06807">
    <property type="entry name" value="Clp1"/>
    <property type="match status" value="1"/>
</dbReference>
<comment type="function">
    <text evidence="6">Required for endonucleolytic cleavage during polyadenylation-dependent pre-mRNA 3'-end formation.</text>
</comment>
<dbReference type="PANTHER" id="PTHR12755:SF6">
    <property type="entry name" value="POLYRIBONUCLEOTIDE 5'-HYDROXYL-KINASE CLP1"/>
    <property type="match status" value="1"/>
</dbReference>
<feature type="binding site" evidence="6">
    <location>
        <begin position="159"/>
        <end position="164"/>
    </location>
    <ligand>
        <name>ATP</name>
        <dbReference type="ChEBI" id="CHEBI:30616"/>
    </ligand>
</feature>
<feature type="compositionally biased region" description="Low complexity" evidence="7">
    <location>
        <begin position="117"/>
        <end position="132"/>
    </location>
</feature>
<dbReference type="PANTHER" id="PTHR12755">
    <property type="entry name" value="CLEAVAGE/POLYADENYLATION FACTOR IA SUBUNIT CLP1P"/>
    <property type="match status" value="1"/>
</dbReference>
<dbReference type="Gene3D" id="3.40.50.300">
    <property type="entry name" value="P-loop containing nucleotide triphosphate hydrolases"/>
    <property type="match status" value="1"/>
</dbReference>
<dbReference type="InterPro" id="IPR038238">
    <property type="entry name" value="Clp1_C_sf"/>
</dbReference>
<evidence type="ECO:0000256" key="6">
    <source>
        <dbReference type="HAMAP-Rule" id="MF_03035"/>
    </source>
</evidence>
<dbReference type="GO" id="GO:0031124">
    <property type="term" value="P:mRNA 3'-end processing"/>
    <property type="evidence" value="ECO:0007669"/>
    <property type="project" value="UniProtKB-UniRule"/>
</dbReference>
<evidence type="ECO:0000313" key="11">
    <source>
        <dbReference type="EMBL" id="CAJ1957849.1"/>
    </source>
</evidence>
<evidence type="ECO:0000256" key="5">
    <source>
        <dbReference type="ARBA" id="ARBA00023242"/>
    </source>
</evidence>
<dbReference type="Gene3D" id="2.60.120.1030">
    <property type="entry name" value="Clp1, DNA binding domain"/>
    <property type="match status" value="1"/>
</dbReference>
<dbReference type="InterPro" id="IPR028606">
    <property type="entry name" value="Clp1"/>
</dbReference>
<feature type="binding site" evidence="6">
    <location>
        <position position="25"/>
    </location>
    <ligand>
        <name>ATP</name>
        <dbReference type="ChEBI" id="CHEBI:30616"/>
    </ligand>
</feature>
<dbReference type="InterPro" id="IPR032319">
    <property type="entry name" value="CLP1_P"/>
</dbReference>
<keyword evidence="2 6" id="KW-0507">mRNA processing</keyword>
<dbReference type="GO" id="GO:0006388">
    <property type="term" value="P:tRNA splicing, via endonucleolytic cleavage and ligation"/>
    <property type="evidence" value="ECO:0007669"/>
    <property type="project" value="TreeGrafter"/>
</dbReference>
<dbReference type="Proteomes" id="UP001295423">
    <property type="component" value="Unassembled WGS sequence"/>
</dbReference>
<evidence type="ECO:0000256" key="7">
    <source>
        <dbReference type="SAM" id="MobiDB-lite"/>
    </source>
</evidence>
<evidence type="ECO:0000256" key="3">
    <source>
        <dbReference type="ARBA" id="ARBA00022741"/>
    </source>
</evidence>
<feature type="region of interest" description="Disordered" evidence="7">
    <location>
        <begin position="114"/>
        <end position="148"/>
    </location>
</feature>
<comment type="subcellular location">
    <subcellularLocation>
        <location evidence="1 6">Nucleus</location>
    </subcellularLocation>
</comment>
<sequence>MTVDIDTSNLPEVVGERHIMQPLEELRVEVPFGTQTNPASFILQKGSCELWGCELALGKPYAIATGGLKLALFTWHGCVVDVDADVEISYTSDETTSNVAYVNTHAQLEALRDEAYQEQQQQDQTQQQQQQQDSMKNNNNDAGPKLVQGPRVMVVGPAESGKTSLCKTLVAYATKVGRTPLWVDLDPVDNSISVSGSLSVAPMIASAVTVESYATCGIPPNTVHPLAMYHGSNSKIHPDLFRAQVDRLAENINQRLAQDENARSSGIIVNTNGWIQDDGYKLLMHVAEAMDISVILILGHDRLYSMMNSHYKKILQKNPTATVPKVLKLPRSGGVVSRPDTFLQYSRSRSVKRYFYGDFVDPPKTADTTATTSKVPQLTPFLLQLKFTDVEIYRLSSMALSSSLLPVAQQQTTDAVQISRVDLDTEAESLQHALLAVCHPSSVAKWQASGRARDLVCAGVAGFCAVERIHSETDSLHLLSPCAGSLPSQTLLLGDITWME</sequence>
<evidence type="ECO:0000259" key="10">
    <source>
        <dbReference type="Pfam" id="PF16575"/>
    </source>
</evidence>
<evidence type="ECO:0000256" key="1">
    <source>
        <dbReference type="ARBA" id="ARBA00004123"/>
    </source>
</evidence>
<keyword evidence="12" id="KW-1185">Reference proteome</keyword>
<feature type="domain" description="Clp1 P-loop" evidence="10">
    <location>
        <begin position="156"/>
        <end position="357"/>
    </location>
</feature>
<dbReference type="InterPro" id="IPR038239">
    <property type="entry name" value="Clp1_N_sf"/>
</dbReference>
<evidence type="ECO:0000259" key="9">
    <source>
        <dbReference type="Pfam" id="PF16573"/>
    </source>
</evidence>
<name>A0AAD2FZR5_9STRA</name>
<evidence type="ECO:0000256" key="2">
    <source>
        <dbReference type="ARBA" id="ARBA00022664"/>
    </source>
</evidence>
<dbReference type="GO" id="GO:0005524">
    <property type="term" value="F:ATP binding"/>
    <property type="evidence" value="ECO:0007669"/>
    <property type="project" value="UniProtKB-UniRule"/>
</dbReference>
<accession>A0AAD2FZR5</accession>
<protein>
    <recommendedName>
        <fullName evidence="6">Protein CLP1 homolog</fullName>
    </recommendedName>
</protein>
<dbReference type="Gene3D" id="2.40.30.330">
    <property type="entry name" value="Pre-mRNA cleavage complex subunit Clp1, C-terminal domain"/>
    <property type="match status" value="1"/>
</dbReference>
<dbReference type="AlphaFoldDB" id="A0AAD2FZR5"/>
<dbReference type="EMBL" id="CAKOGP040001958">
    <property type="protein sequence ID" value="CAJ1957849.1"/>
    <property type="molecule type" value="Genomic_DNA"/>
</dbReference>
<reference evidence="11" key="1">
    <citation type="submission" date="2023-08" db="EMBL/GenBank/DDBJ databases">
        <authorList>
            <person name="Audoor S."/>
            <person name="Bilcke G."/>
        </authorList>
    </citation>
    <scope>NUCLEOTIDE SEQUENCE</scope>
</reference>
<feature type="binding site" evidence="6">
    <location>
        <position position="69"/>
    </location>
    <ligand>
        <name>ATP</name>
        <dbReference type="ChEBI" id="CHEBI:30616"/>
    </ligand>
</feature>
<evidence type="ECO:0000256" key="4">
    <source>
        <dbReference type="ARBA" id="ARBA00022840"/>
    </source>
</evidence>
<dbReference type="InterPro" id="IPR010655">
    <property type="entry name" value="Clp1_C"/>
</dbReference>
<gene>
    <name evidence="11" type="ORF">CYCCA115_LOCUS16906</name>
</gene>
<dbReference type="SUPFAM" id="SSF52540">
    <property type="entry name" value="P-loop containing nucleoside triphosphate hydrolases"/>
    <property type="match status" value="1"/>
</dbReference>
<dbReference type="Pfam" id="PF16573">
    <property type="entry name" value="CLP1_N"/>
    <property type="match status" value="1"/>
</dbReference>
<dbReference type="InterPro" id="IPR045116">
    <property type="entry name" value="Clp1/Grc3"/>
</dbReference>
<dbReference type="InterPro" id="IPR027417">
    <property type="entry name" value="P-loop_NTPase"/>
</dbReference>
<comment type="similarity">
    <text evidence="6">Belongs to the Clp1 family. Clp1 subfamily.</text>
</comment>
<evidence type="ECO:0000259" key="8">
    <source>
        <dbReference type="Pfam" id="PF06807"/>
    </source>
</evidence>
<proteinExistence type="inferred from homology"/>
<dbReference type="GO" id="GO:0005849">
    <property type="term" value="C:mRNA cleavage factor complex"/>
    <property type="evidence" value="ECO:0007669"/>
    <property type="project" value="InterPro"/>
</dbReference>
<dbReference type="InterPro" id="IPR032324">
    <property type="entry name" value="Clp1_N"/>
</dbReference>
<keyword evidence="4 6" id="KW-0067">ATP-binding</keyword>
<feature type="domain" description="Clp1 N-terminal" evidence="9">
    <location>
        <begin position="21"/>
        <end position="115"/>
    </location>
</feature>